<evidence type="ECO:0000313" key="2">
    <source>
        <dbReference type="EMBL" id="CAA9255018.1"/>
    </source>
</evidence>
<proteinExistence type="predicted"/>
<accession>A0A6J4IKI0</accession>
<feature type="non-terminal residue" evidence="2">
    <location>
        <position position="42"/>
    </location>
</feature>
<reference evidence="2" key="1">
    <citation type="submission" date="2020-02" db="EMBL/GenBank/DDBJ databases">
        <authorList>
            <person name="Meier V. D."/>
        </authorList>
    </citation>
    <scope>NUCLEOTIDE SEQUENCE</scope>
    <source>
        <strain evidence="2">AVDCRST_MAG77</strain>
    </source>
</reference>
<dbReference type="AlphaFoldDB" id="A0A6J4IKI0"/>
<organism evidence="2">
    <name type="scientific">uncultured Chloroflexota bacterium</name>
    <dbReference type="NCBI Taxonomy" id="166587"/>
    <lineage>
        <taxon>Bacteria</taxon>
        <taxon>Bacillati</taxon>
        <taxon>Chloroflexota</taxon>
        <taxon>environmental samples</taxon>
    </lineage>
</organism>
<gene>
    <name evidence="2" type="ORF">AVDCRST_MAG77-2393</name>
</gene>
<name>A0A6J4IKI0_9CHLR</name>
<feature type="region of interest" description="Disordered" evidence="1">
    <location>
        <begin position="12"/>
        <end position="42"/>
    </location>
</feature>
<dbReference type="EMBL" id="CADCTC010000137">
    <property type="protein sequence ID" value="CAA9255018.1"/>
    <property type="molecule type" value="Genomic_DNA"/>
</dbReference>
<feature type="non-terminal residue" evidence="2">
    <location>
        <position position="1"/>
    </location>
</feature>
<protein>
    <submittedName>
        <fullName evidence="2">Uncharacterized protein</fullName>
    </submittedName>
</protein>
<feature type="compositionally biased region" description="Low complexity" evidence="1">
    <location>
        <begin position="12"/>
        <end position="25"/>
    </location>
</feature>
<evidence type="ECO:0000256" key="1">
    <source>
        <dbReference type="SAM" id="MobiDB-lite"/>
    </source>
</evidence>
<sequence length="42" mass="4441">WLTVIRWKVLTSPGSSTPSPLVSSPAWRGLPSARGGRAVHGD</sequence>